<accession>A0A2H5A222</accession>
<dbReference type="Proteomes" id="UP000242917">
    <property type="component" value="Chromosome I"/>
</dbReference>
<sequence>MPSEDSDSLTEQMHDFLDGLGFADLTPDYREEREAANDAIDAAFDPLPEELAEDPDLAEINKVNVHDDGDDILVPVVTFLFEDAGEPDRDAVWSFAGRALEAVREPFADCHVRHYDLQFAYAHEEEDAVVYCRIAVHPPLVERYLTEPGFDIESLREAVAEGDNGDDEIPPVDWKPFDAESMGTGAYSGGQAAIAAHCAGASAGAAAACTGAAAGAGGAAGCGGAGGGM</sequence>
<name>A0A2H5A222_9EURY</name>
<organism evidence="1 2">
    <name type="scientific">Haloarcula taiwanensis</name>
    <dbReference type="NCBI Taxonomy" id="1932004"/>
    <lineage>
        <taxon>Archaea</taxon>
        <taxon>Methanobacteriati</taxon>
        <taxon>Methanobacteriota</taxon>
        <taxon>Stenosarchaea group</taxon>
        <taxon>Halobacteria</taxon>
        <taxon>Halobacteriales</taxon>
        <taxon>Haloarculaceae</taxon>
        <taxon>Haloarcula</taxon>
    </lineage>
</organism>
<evidence type="ECO:0000313" key="2">
    <source>
        <dbReference type="Proteomes" id="UP000242917"/>
    </source>
</evidence>
<reference evidence="1 2" key="1">
    <citation type="submission" date="2017-01" db="EMBL/GenBank/DDBJ databases">
        <title>A Red Light-Sensitive Sensory Rhodopsin I From Haloarcula taiwanensis, A New Haloarchaeon Isolated From Taiwan.</title>
        <authorList>
            <person name="Yang C.-S."/>
            <person name="Han Y.-A."/>
            <person name="Chen P.-C."/>
            <person name="Ng W.V."/>
            <person name="Chen T.-W."/>
        </authorList>
    </citation>
    <scope>NUCLEOTIDE SEQUENCE [LARGE SCALE GENOMIC DNA]</scope>
    <source>
        <strain evidence="1 2">Taiwanensis</strain>
    </source>
</reference>
<dbReference type="OrthoDB" id="200669at2157"/>
<proteinExistence type="predicted"/>
<dbReference type="AlphaFoldDB" id="A0A2H5A222"/>
<dbReference type="EMBL" id="CP019154">
    <property type="protein sequence ID" value="AUG48720.1"/>
    <property type="molecule type" value="Genomic_DNA"/>
</dbReference>
<evidence type="ECO:0000313" key="1">
    <source>
        <dbReference type="EMBL" id="AUG48720.1"/>
    </source>
</evidence>
<keyword evidence="2" id="KW-1185">Reference proteome</keyword>
<gene>
    <name evidence="1" type="ORF">BVU17_14740</name>
</gene>
<dbReference type="KEGG" id="hta:BVU17_14740"/>
<protein>
    <submittedName>
        <fullName evidence="1">Uncharacterized protein</fullName>
    </submittedName>
</protein>